<dbReference type="GO" id="GO:0005886">
    <property type="term" value="C:plasma membrane"/>
    <property type="evidence" value="ECO:0007669"/>
    <property type="project" value="UniProtKB-SubCell"/>
</dbReference>
<evidence type="ECO:0000256" key="6">
    <source>
        <dbReference type="SAM" id="Phobius"/>
    </source>
</evidence>
<dbReference type="GO" id="GO:0022857">
    <property type="term" value="F:transmembrane transporter activity"/>
    <property type="evidence" value="ECO:0007669"/>
    <property type="project" value="InterPro"/>
</dbReference>
<keyword evidence="4 6" id="KW-1133">Transmembrane helix</keyword>
<reference evidence="7 8" key="1">
    <citation type="submission" date="2013-02" db="EMBL/GenBank/DDBJ databases">
        <title>The Genome Sequence of Lactobacillus catenaformis F0143.</title>
        <authorList>
            <consortium name="The Broad Institute Genome Sequencing Platform"/>
            <person name="Earl A."/>
            <person name="Ward D."/>
            <person name="Feldgarden M."/>
            <person name="Gevers D."/>
            <person name="Izard J."/>
            <person name="Blanton J.M."/>
            <person name="Mathney J."/>
            <person name="Dewhirst F.E."/>
            <person name="Young S.K."/>
            <person name="Zeng Q."/>
            <person name="Gargeya S."/>
            <person name="Fitzgerald M."/>
            <person name="Haas B."/>
            <person name="Abouelleil A."/>
            <person name="Alvarado L."/>
            <person name="Arachchi H.M."/>
            <person name="Berlin A."/>
            <person name="Chapman S.B."/>
            <person name="Gearin G."/>
            <person name="Goldberg J."/>
            <person name="Griggs A."/>
            <person name="Gujja S."/>
            <person name="Hansen M."/>
            <person name="Heiman D."/>
            <person name="Howarth C."/>
            <person name="Larimer J."/>
            <person name="Lui A."/>
            <person name="MacDonald P.J.P."/>
            <person name="McCowen C."/>
            <person name="Montmayeur A."/>
            <person name="Murphy C."/>
            <person name="Neiman D."/>
            <person name="Pearson M."/>
            <person name="Priest M."/>
            <person name="Roberts A."/>
            <person name="Saif S."/>
            <person name="Shea T."/>
            <person name="Sisk P."/>
            <person name="Stolte C."/>
            <person name="Sykes S."/>
            <person name="Wortman J."/>
            <person name="Nusbaum C."/>
            <person name="Birren B."/>
        </authorList>
    </citation>
    <scope>NUCLEOTIDE SEQUENCE [LARGE SCALE GENOMIC DNA]</scope>
    <source>
        <strain evidence="7 8">OT 569</strain>
    </source>
</reference>
<feature type="transmembrane region" description="Helical" evidence="6">
    <location>
        <begin position="146"/>
        <end position="164"/>
    </location>
</feature>
<comment type="caution">
    <text evidence="7">The sequence shown here is derived from an EMBL/GenBank/DDBJ whole genome shotgun (WGS) entry which is preliminary data.</text>
</comment>
<proteinExistence type="predicted"/>
<protein>
    <recommendedName>
        <fullName evidence="9">ABC transporter permease</fullName>
    </recommendedName>
</protein>
<feature type="transmembrane region" description="Helical" evidence="6">
    <location>
        <begin position="253"/>
        <end position="273"/>
    </location>
</feature>
<feature type="transmembrane region" description="Helical" evidence="6">
    <location>
        <begin position="205"/>
        <end position="223"/>
    </location>
</feature>
<gene>
    <name evidence="7" type="ORF">HMPREF9943_00806</name>
</gene>
<feature type="transmembrane region" description="Helical" evidence="6">
    <location>
        <begin position="329"/>
        <end position="351"/>
    </location>
</feature>
<evidence type="ECO:0000256" key="4">
    <source>
        <dbReference type="ARBA" id="ARBA00022989"/>
    </source>
</evidence>
<dbReference type="EMBL" id="AGEJ01000012">
    <property type="protein sequence ID" value="EMD17028.1"/>
    <property type="molecule type" value="Genomic_DNA"/>
</dbReference>
<dbReference type="OrthoDB" id="45037at2"/>
<feature type="transmembrane region" description="Helical" evidence="6">
    <location>
        <begin position="64"/>
        <end position="83"/>
    </location>
</feature>
<evidence type="ECO:0000256" key="5">
    <source>
        <dbReference type="ARBA" id="ARBA00023136"/>
    </source>
</evidence>
<comment type="subcellular location">
    <subcellularLocation>
        <location evidence="1">Cell membrane</location>
        <topology evidence="1">Multi-pass membrane protein</topology>
    </subcellularLocation>
</comment>
<dbReference type="PANTHER" id="PTHR47089:SF1">
    <property type="entry name" value="GUANOSINE ABC TRANSPORTER PERMEASE PROTEIN NUPP"/>
    <property type="match status" value="1"/>
</dbReference>
<keyword evidence="3 6" id="KW-0812">Transmembrane</keyword>
<keyword evidence="8" id="KW-1185">Reference proteome</keyword>
<evidence type="ECO:0000256" key="2">
    <source>
        <dbReference type="ARBA" id="ARBA00022475"/>
    </source>
</evidence>
<feature type="transmembrane region" description="Helical" evidence="6">
    <location>
        <begin position="119"/>
        <end position="140"/>
    </location>
</feature>
<feature type="transmembrane region" description="Helical" evidence="6">
    <location>
        <begin position="20"/>
        <end position="52"/>
    </location>
</feature>
<evidence type="ECO:0008006" key="9">
    <source>
        <dbReference type="Google" id="ProtNLM"/>
    </source>
</evidence>
<feature type="transmembrane region" description="Helical" evidence="6">
    <location>
        <begin position="294"/>
        <end position="317"/>
    </location>
</feature>
<dbReference type="PANTHER" id="PTHR47089">
    <property type="entry name" value="ABC TRANSPORTER, PERMEASE PROTEIN"/>
    <property type="match status" value="1"/>
</dbReference>
<dbReference type="STRING" id="999415.HMPREF9943_00806"/>
<dbReference type="RefSeq" id="WP_004802277.1">
    <property type="nucleotide sequence ID" value="NZ_AUGJ01000008.1"/>
</dbReference>
<keyword evidence="5 6" id="KW-0472">Membrane</keyword>
<evidence type="ECO:0000313" key="7">
    <source>
        <dbReference type="EMBL" id="EMD17028.1"/>
    </source>
</evidence>
<keyword evidence="2" id="KW-1003">Cell membrane</keyword>
<dbReference type="InterPro" id="IPR001851">
    <property type="entry name" value="ABC_transp_permease"/>
</dbReference>
<dbReference type="CDD" id="cd06580">
    <property type="entry name" value="TM_PBP1_transp_TpRbsC_like"/>
    <property type="match status" value="1"/>
</dbReference>
<sequence length="366" mass="39499">MKNKFAELLHKESVNSFVASLIAIFFGLLFGVLIIFISFPQGALECFGILLAGGFYKGLESLSMVFYTATPIMLTGLCIAFAYKCGEFNIGVPGQYLVGSFVAMFIAIRCTFIPAPLTWLAAVIAAGLAGMVWALIPGILKAYRNVNVVISGIMMNYIGLLLVIQGIKSTIYNSEGAESMTVEQSRSLPRTFIDDFFTSDAELRFFVGIIIAVLLCVLAWFIMNKTVFGYELKACGFNKEAAKYAGMNEKRCIIMSIAIAGFFAGVGGALPYLSGAGRKLQIVEKLPAEGFNGIPIALLGFSNPIGCIFAALFIGYLNVGGNYLQSLNVPIEVIDVIVAIIIYFASFTLLIKTILNKKAKSVKGGK</sequence>
<dbReference type="AlphaFoldDB" id="M2NFQ6"/>
<accession>M2NFQ6</accession>
<dbReference type="Proteomes" id="UP000011758">
    <property type="component" value="Unassembled WGS sequence"/>
</dbReference>
<dbReference type="Pfam" id="PF02653">
    <property type="entry name" value="BPD_transp_2"/>
    <property type="match status" value="1"/>
</dbReference>
<evidence type="ECO:0000256" key="3">
    <source>
        <dbReference type="ARBA" id="ARBA00022692"/>
    </source>
</evidence>
<evidence type="ECO:0000313" key="8">
    <source>
        <dbReference type="Proteomes" id="UP000011758"/>
    </source>
</evidence>
<dbReference type="BioCyc" id="ECAT999415-HMP:GTTI-828-MONOMER"/>
<dbReference type="eggNOG" id="COG4603">
    <property type="taxonomic scope" value="Bacteria"/>
</dbReference>
<feature type="transmembrane region" description="Helical" evidence="6">
    <location>
        <begin position="95"/>
        <end position="112"/>
    </location>
</feature>
<name>M2NFQ6_9FIRM</name>
<evidence type="ECO:0000256" key="1">
    <source>
        <dbReference type="ARBA" id="ARBA00004651"/>
    </source>
</evidence>
<organism evidence="7 8">
    <name type="scientific">Eggerthia catenaformis OT 569 = DSM 20559</name>
    <dbReference type="NCBI Taxonomy" id="999415"/>
    <lineage>
        <taxon>Bacteria</taxon>
        <taxon>Bacillati</taxon>
        <taxon>Bacillota</taxon>
        <taxon>Erysipelotrichia</taxon>
        <taxon>Erysipelotrichales</taxon>
        <taxon>Coprobacillaceae</taxon>
        <taxon>Eggerthia</taxon>
    </lineage>
</organism>